<sequence>MDPFSIATVAAGATSQAISISKALYDAHRRYKNAPLAIVTIATKSQLIAASLEKLQSFLLRRDDLSDASGNAPLDLVSVLDTALQGCVVVFSCLEVDLIQKLALKAESGNLLNKERANNDNRALRTESLRAKYPNMRAPPSLFETLPLSTGRSSGSGNTDMSFQFDHQIINTAVYRRFISQRRVSRAKPAAHSSPGDLPPAGLTSRSVTDDSEMQQIPGSNYCLGDPPPLALFTRRKEPAASVSNALPGLKEPQANTKPELRPRLIADPPLLIYDNMGWGKIVQLR</sequence>
<dbReference type="EMBL" id="JAUIRO010000005">
    <property type="protein sequence ID" value="KAK0712733.1"/>
    <property type="molecule type" value="Genomic_DNA"/>
</dbReference>
<dbReference type="GeneID" id="85323337"/>
<comment type="caution">
    <text evidence="2">The sequence shown here is derived from an EMBL/GenBank/DDBJ whole genome shotgun (WGS) entry which is preliminary data.</text>
</comment>
<evidence type="ECO:0000313" key="2">
    <source>
        <dbReference type="EMBL" id="KAK0712733.1"/>
    </source>
</evidence>
<organism evidence="2 3">
    <name type="scientific">Lasiosphaeria miniovina</name>
    <dbReference type="NCBI Taxonomy" id="1954250"/>
    <lineage>
        <taxon>Eukaryota</taxon>
        <taxon>Fungi</taxon>
        <taxon>Dikarya</taxon>
        <taxon>Ascomycota</taxon>
        <taxon>Pezizomycotina</taxon>
        <taxon>Sordariomycetes</taxon>
        <taxon>Sordariomycetidae</taxon>
        <taxon>Sordariales</taxon>
        <taxon>Lasiosphaeriaceae</taxon>
        <taxon>Lasiosphaeria</taxon>
    </lineage>
</organism>
<proteinExistence type="predicted"/>
<dbReference type="AlphaFoldDB" id="A0AA40ABC0"/>
<gene>
    <name evidence="2" type="ORF">B0T26DRAFT_677158</name>
</gene>
<evidence type="ECO:0000256" key="1">
    <source>
        <dbReference type="SAM" id="MobiDB-lite"/>
    </source>
</evidence>
<reference evidence="2" key="1">
    <citation type="submission" date="2023-06" db="EMBL/GenBank/DDBJ databases">
        <title>Genome-scale phylogeny and comparative genomics of the fungal order Sordariales.</title>
        <authorList>
            <consortium name="Lawrence Berkeley National Laboratory"/>
            <person name="Hensen N."/>
            <person name="Bonometti L."/>
            <person name="Westerberg I."/>
            <person name="Brannstrom I.O."/>
            <person name="Guillou S."/>
            <person name="Cros-Aarteil S."/>
            <person name="Calhoun S."/>
            <person name="Haridas S."/>
            <person name="Kuo A."/>
            <person name="Mondo S."/>
            <person name="Pangilinan J."/>
            <person name="Riley R."/>
            <person name="LaButti K."/>
            <person name="Andreopoulos B."/>
            <person name="Lipzen A."/>
            <person name="Chen C."/>
            <person name="Yanf M."/>
            <person name="Daum C."/>
            <person name="Ng V."/>
            <person name="Clum A."/>
            <person name="Steindorff A."/>
            <person name="Ohm R."/>
            <person name="Martin F."/>
            <person name="Silar P."/>
            <person name="Natvig D."/>
            <person name="Lalanne C."/>
            <person name="Gautier V."/>
            <person name="Ament-velasquez S.L."/>
            <person name="Kruys A."/>
            <person name="Hutchinson M.I."/>
            <person name="Powell A.J."/>
            <person name="Barry K."/>
            <person name="Miller A.N."/>
            <person name="Grigoriev I.V."/>
            <person name="Debuchy R."/>
            <person name="Gladieux P."/>
            <person name="Thoren M.H."/>
            <person name="Johannesson H."/>
        </authorList>
    </citation>
    <scope>NUCLEOTIDE SEQUENCE</scope>
    <source>
        <strain evidence="2">SMH2392-1A</strain>
    </source>
</reference>
<name>A0AA40ABC0_9PEZI</name>
<keyword evidence="3" id="KW-1185">Reference proteome</keyword>
<feature type="region of interest" description="Disordered" evidence="1">
    <location>
        <begin position="186"/>
        <end position="221"/>
    </location>
</feature>
<evidence type="ECO:0000313" key="3">
    <source>
        <dbReference type="Proteomes" id="UP001172101"/>
    </source>
</evidence>
<dbReference type="Proteomes" id="UP001172101">
    <property type="component" value="Unassembled WGS sequence"/>
</dbReference>
<dbReference type="RefSeq" id="XP_060294056.1">
    <property type="nucleotide sequence ID" value="XM_060440067.1"/>
</dbReference>
<accession>A0AA40ABC0</accession>
<evidence type="ECO:0008006" key="4">
    <source>
        <dbReference type="Google" id="ProtNLM"/>
    </source>
</evidence>
<protein>
    <recommendedName>
        <fullName evidence="4">Fungal N-terminal domain-containing protein</fullName>
    </recommendedName>
</protein>